<dbReference type="InterPro" id="IPR036513">
    <property type="entry name" value="STAS_dom_sf"/>
</dbReference>
<protein>
    <submittedName>
        <fullName evidence="2">Anti-anti-sigma factor</fullName>
    </submittedName>
</protein>
<dbReference type="SUPFAM" id="SSF52091">
    <property type="entry name" value="SpoIIaa-like"/>
    <property type="match status" value="1"/>
</dbReference>
<dbReference type="CDD" id="cd07043">
    <property type="entry name" value="STAS_anti-anti-sigma_factors"/>
    <property type="match status" value="1"/>
</dbReference>
<comment type="caution">
    <text evidence="2">The sequence shown here is derived from an EMBL/GenBank/DDBJ whole genome shotgun (WGS) entry which is preliminary data.</text>
</comment>
<dbReference type="Pfam" id="PF01740">
    <property type="entry name" value="STAS"/>
    <property type="match status" value="1"/>
</dbReference>
<dbReference type="GO" id="GO:0043856">
    <property type="term" value="F:anti-sigma factor antagonist activity"/>
    <property type="evidence" value="ECO:0007669"/>
    <property type="project" value="TreeGrafter"/>
</dbReference>
<name>A0A318RIL7_WILLI</name>
<proteinExistence type="predicted"/>
<dbReference type="Gene3D" id="3.30.750.24">
    <property type="entry name" value="STAS domain"/>
    <property type="match status" value="1"/>
</dbReference>
<accession>A0A318RIL7</accession>
<evidence type="ECO:0000313" key="3">
    <source>
        <dbReference type="Proteomes" id="UP000247591"/>
    </source>
</evidence>
<dbReference type="PANTHER" id="PTHR33495">
    <property type="entry name" value="ANTI-SIGMA FACTOR ANTAGONIST TM_1081-RELATED-RELATED"/>
    <property type="match status" value="1"/>
</dbReference>
<gene>
    <name evidence="2" type="ORF">DFR67_10694</name>
</gene>
<feature type="domain" description="STAS" evidence="1">
    <location>
        <begin position="28"/>
        <end position="125"/>
    </location>
</feature>
<dbReference type="PROSITE" id="PS51257">
    <property type="entry name" value="PROKAR_LIPOPROTEIN"/>
    <property type="match status" value="1"/>
</dbReference>
<evidence type="ECO:0000313" key="2">
    <source>
        <dbReference type="EMBL" id="PYE17391.1"/>
    </source>
</evidence>
<reference evidence="2 3" key="1">
    <citation type="submission" date="2018-06" db="EMBL/GenBank/DDBJ databases">
        <title>Genomic Encyclopedia of Type Strains, Phase IV (KMG-IV): sequencing the most valuable type-strain genomes for metagenomic binning, comparative biology and taxonomic classification.</title>
        <authorList>
            <person name="Goeker M."/>
        </authorList>
    </citation>
    <scope>NUCLEOTIDE SEQUENCE [LARGE SCALE GENOMIC DNA]</scope>
    <source>
        <strain evidence="2 3">DSM 45521</strain>
    </source>
</reference>
<evidence type="ECO:0000259" key="1">
    <source>
        <dbReference type="PROSITE" id="PS50801"/>
    </source>
</evidence>
<dbReference type="Proteomes" id="UP000247591">
    <property type="component" value="Unassembled WGS sequence"/>
</dbReference>
<dbReference type="AlphaFoldDB" id="A0A318RIL7"/>
<dbReference type="PROSITE" id="PS50801">
    <property type="entry name" value="STAS"/>
    <property type="match status" value="1"/>
</dbReference>
<dbReference type="PANTHER" id="PTHR33495:SF2">
    <property type="entry name" value="ANTI-SIGMA FACTOR ANTAGONIST TM_1081-RELATED"/>
    <property type="match status" value="1"/>
</dbReference>
<keyword evidence="3" id="KW-1185">Reference proteome</keyword>
<organism evidence="2 3">
    <name type="scientific">Williamsia limnetica</name>
    <dbReference type="NCBI Taxonomy" id="882452"/>
    <lineage>
        <taxon>Bacteria</taxon>
        <taxon>Bacillati</taxon>
        <taxon>Actinomycetota</taxon>
        <taxon>Actinomycetes</taxon>
        <taxon>Mycobacteriales</taxon>
        <taxon>Nocardiaceae</taxon>
        <taxon>Williamsia</taxon>
    </lineage>
</organism>
<dbReference type="InterPro" id="IPR002645">
    <property type="entry name" value="STAS_dom"/>
</dbReference>
<sequence>MPKSMPSAITRSVPPCVVSTMSCGKSAVVTVSGDLDYLAVNDLEEAAALVLFDRVEVLLIDLSTTTFLSAAGMAALVTVHESVQTTGGTMIVVARGPATARQLRRAGVADTLQVVDTVDTAIGQGAELLFSAAWENSPIEESQRAGARP</sequence>
<dbReference type="EMBL" id="QJSP01000006">
    <property type="protein sequence ID" value="PYE17391.1"/>
    <property type="molecule type" value="Genomic_DNA"/>
</dbReference>